<organism evidence="5 6">
    <name type="scientific">Zancudomyces culisetae</name>
    <name type="common">Gut fungus</name>
    <name type="synonym">Smittium culisetae</name>
    <dbReference type="NCBI Taxonomy" id="1213189"/>
    <lineage>
        <taxon>Eukaryota</taxon>
        <taxon>Fungi</taxon>
        <taxon>Fungi incertae sedis</taxon>
        <taxon>Zoopagomycota</taxon>
        <taxon>Kickxellomycotina</taxon>
        <taxon>Harpellomycetes</taxon>
        <taxon>Harpellales</taxon>
        <taxon>Legeriomycetaceae</taxon>
        <taxon>Zancudomyces</taxon>
    </lineage>
</organism>
<feature type="region of interest" description="Disordered" evidence="4">
    <location>
        <begin position="28"/>
        <end position="53"/>
    </location>
</feature>
<dbReference type="GO" id="GO:0006529">
    <property type="term" value="P:asparagine biosynthetic process"/>
    <property type="evidence" value="ECO:0007669"/>
    <property type="project" value="UniProtKB-KW"/>
</dbReference>
<dbReference type="Proteomes" id="UP000188320">
    <property type="component" value="Unassembled WGS sequence"/>
</dbReference>
<keyword evidence="3" id="KW-0315">Glutamine amidotransferase</keyword>
<evidence type="ECO:0000256" key="1">
    <source>
        <dbReference type="ARBA" id="ARBA00022605"/>
    </source>
</evidence>
<keyword evidence="6" id="KW-1185">Reference proteome</keyword>
<evidence type="ECO:0000256" key="2">
    <source>
        <dbReference type="ARBA" id="ARBA00022888"/>
    </source>
</evidence>
<accession>A0A1R1PEV8</accession>
<evidence type="ECO:0000313" key="6">
    <source>
        <dbReference type="Proteomes" id="UP000188320"/>
    </source>
</evidence>
<evidence type="ECO:0000256" key="4">
    <source>
        <dbReference type="SAM" id="MobiDB-lite"/>
    </source>
</evidence>
<keyword evidence="1" id="KW-0028">Amino-acid biosynthesis</keyword>
<dbReference type="AlphaFoldDB" id="A0A1R1PEV8"/>
<name>A0A1R1PEV8_ZANCU</name>
<dbReference type="PANTHER" id="PTHR45937:SF1">
    <property type="entry name" value="ASPARAGINE SYNTHETASE DOMAIN-CONTAINING PROTEIN 1"/>
    <property type="match status" value="1"/>
</dbReference>
<protein>
    <submittedName>
        <fullName evidence="5">Asparagine synthetase domain-containing protein</fullName>
    </submittedName>
</protein>
<sequence>MMDSFLPKHEPIELLNVAFANPRILDLNHGKGVSKKPSSKASKPNQQETYNVPDRKTGFVGLHELRSKFPDREWRWVQIDVPYDEVLTHRKTIIDLLGPNYTVMDLVTKHIIFLYHNTSSSWTKLGDYR</sequence>
<proteinExistence type="predicted"/>
<dbReference type="PANTHER" id="PTHR45937">
    <property type="entry name" value="ASPARAGINE SYNTHETASE DOMAIN-CONTAINING PROTEIN 1"/>
    <property type="match status" value="1"/>
</dbReference>
<keyword evidence="2" id="KW-0061">Asparagine biosynthesis</keyword>
<dbReference type="OrthoDB" id="10252281at2759"/>
<evidence type="ECO:0000256" key="3">
    <source>
        <dbReference type="ARBA" id="ARBA00022962"/>
    </source>
</evidence>
<reference evidence="6" key="1">
    <citation type="submission" date="2017-01" db="EMBL/GenBank/DDBJ databases">
        <authorList>
            <person name="Wang Y."/>
            <person name="White M."/>
            <person name="Kvist S."/>
            <person name="Moncalvo J.-M."/>
        </authorList>
    </citation>
    <scope>NUCLEOTIDE SEQUENCE [LARGE SCALE GENOMIC DNA]</scope>
    <source>
        <strain evidence="6">COL-18-3</strain>
    </source>
</reference>
<dbReference type="EMBL" id="LSSK01001516">
    <property type="protein sequence ID" value="OMH79535.1"/>
    <property type="molecule type" value="Genomic_DNA"/>
</dbReference>
<gene>
    <name evidence="5" type="ORF">AX774_g7044</name>
</gene>
<evidence type="ECO:0000313" key="5">
    <source>
        <dbReference type="EMBL" id="OMH79535.1"/>
    </source>
</evidence>
<dbReference type="InterPro" id="IPR051857">
    <property type="entry name" value="Asn_synthetase_domain"/>
</dbReference>
<comment type="caution">
    <text evidence="5">The sequence shown here is derived from an EMBL/GenBank/DDBJ whole genome shotgun (WGS) entry which is preliminary data.</text>
</comment>